<reference evidence="1 2" key="1">
    <citation type="submission" date="2018-11" db="EMBL/GenBank/DDBJ databases">
        <authorList>
            <consortium name="Pathogen Informatics"/>
        </authorList>
    </citation>
    <scope>NUCLEOTIDE SEQUENCE [LARGE SCALE GENOMIC DNA]</scope>
    <source>
        <strain>Denwood</strain>
        <strain evidence="2">Zambia</strain>
    </source>
</reference>
<evidence type="ECO:0000313" key="2">
    <source>
        <dbReference type="Proteomes" id="UP000269396"/>
    </source>
</evidence>
<evidence type="ECO:0000313" key="1">
    <source>
        <dbReference type="EMBL" id="VDP62359.1"/>
    </source>
</evidence>
<sequence length="60" mass="6988">MSKRDFNLQNRSHIQLYLKFRLIGESCPSGDKFSKFFNTLIQPCSKRQLANNTQQGLLLL</sequence>
<organism evidence="1 2">
    <name type="scientific">Schistosoma mattheei</name>
    <dbReference type="NCBI Taxonomy" id="31246"/>
    <lineage>
        <taxon>Eukaryota</taxon>
        <taxon>Metazoa</taxon>
        <taxon>Spiralia</taxon>
        <taxon>Lophotrochozoa</taxon>
        <taxon>Platyhelminthes</taxon>
        <taxon>Trematoda</taxon>
        <taxon>Digenea</taxon>
        <taxon>Strigeidida</taxon>
        <taxon>Schistosomatoidea</taxon>
        <taxon>Schistosomatidae</taxon>
        <taxon>Schistosoma</taxon>
    </lineage>
</organism>
<dbReference type="Proteomes" id="UP000269396">
    <property type="component" value="Unassembled WGS sequence"/>
</dbReference>
<dbReference type="AlphaFoldDB" id="A0A3P8J0L2"/>
<accession>A0A3P8J0L2</accession>
<dbReference type="EMBL" id="UZAL01033005">
    <property type="protein sequence ID" value="VDP62359.1"/>
    <property type="molecule type" value="Genomic_DNA"/>
</dbReference>
<keyword evidence="2" id="KW-1185">Reference proteome</keyword>
<proteinExistence type="predicted"/>
<protein>
    <submittedName>
        <fullName evidence="1">Uncharacterized protein</fullName>
    </submittedName>
</protein>
<name>A0A3P8J0L2_9TREM</name>
<gene>
    <name evidence="1" type="ORF">SMTD_LOCUS12966</name>
</gene>